<dbReference type="SUPFAM" id="SSF51556">
    <property type="entry name" value="Metallo-dependent hydrolases"/>
    <property type="match status" value="1"/>
</dbReference>
<feature type="domain" description="Amidohydrolase-related" evidence="2">
    <location>
        <begin position="4"/>
        <end position="300"/>
    </location>
</feature>
<dbReference type="Pfam" id="PF04909">
    <property type="entry name" value="Amidohydro_2"/>
    <property type="match status" value="1"/>
</dbReference>
<evidence type="ECO:0000256" key="1">
    <source>
        <dbReference type="ARBA" id="ARBA00023239"/>
    </source>
</evidence>
<dbReference type="EMBL" id="WAGX01000004">
    <property type="protein sequence ID" value="KAB1440090.1"/>
    <property type="molecule type" value="Genomic_DNA"/>
</dbReference>
<reference evidence="3 4" key="1">
    <citation type="submission" date="2019-09" db="EMBL/GenBank/DDBJ databases">
        <authorList>
            <person name="Valk L.C."/>
        </authorList>
    </citation>
    <scope>NUCLEOTIDE SEQUENCE [LARGE SCALE GENOMIC DNA]</scope>
    <source>
        <strain evidence="3">GalUA</strain>
    </source>
</reference>
<comment type="caution">
    <text evidence="3">The sequence shown here is derived from an EMBL/GenBank/DDBJ whole genome shotgun (WGS) entry which is preliminary data.</text>
</comment>
<dbReference type="PANTHER" id="PTHR21240">
    <property type="entry name" value="2-AMINO-3-CARBOXYLMUCONATE-6-SEMIALDEHYDE DECARBOXYLASE"/>
    <property type="match status" value="1"/>
</dbReference>
<accession>A0A7V7UCX3</accession>
<protein>
    <submittedName>
        <fullName evidence="3">Amidohydrolase</fullName>
    </submittedName>
</protein>
<dbReference type="OrthoDB" id="9771932at2"/>
<evidence type="ECO:0000313" key="3">
    <source>
        <dbReference type="EMBL" id="KAB1440090.1"/>
    </source>
</evidence>
<dbReference type="InterPro" id="IPR032466">
    <property type="entry name" value="Metal_Hydrolase"/>
</dbReference>
<gene>
    <name evidence="3" type="ORF">F7O84_06855</name>
</gene>
<dbReference type="InterPro" id="IPR006680">
    <property type="entry name" value="Amidohydro-rel"/>
</dbReference>
<keyword evidence="3" id="KW-0378">Hydrolase</keyword>
<evidence type="ECO:0000313" key="4">
    <source>
        <dbReference type="Proteomes" id="UP000461768"/>
    </source>
</evidence>
<proteinExistence type="predicted"/>
<evidence type="ECO:0000259" key="2">
    <source>
        <dbReference type="Pfam" id="PF04909"/>
    </source>
</evidence>
<dbReference type="GO" id="GO:0016787">
    <property type="term" value="F:hydrolase activity"/>
    <property type="evidence" value="ECO:0007669"/>
    <property type="project" value="UniProtKB-KW"/>
</dbReference>
<dbReference type="Gene3D" id="3.20.20.140">
    <property type="entry name" value="Metal-dependent hydrolases"/>
    <property type="match status" value="1"/>
</dbReference>
<dbReference type="InterPro" id="IPR032465">
    <property type="entry name" value="ACMSD"/>
</dbReference>
<name>A0A7V7UCX3_9FIRM</name>
<dbReference type="GO" id="GO:0016831">
    <property type="term" value="F:carboxy-lyase activity"/>
    <property type="evidence" value="ECO:0007669"/>
    <property type="project" value="InterPro"/>
</dbReference>
<sequence>MKIIDAHVHLVQYIAGTGSGGEMRSIGNGKAQYASGEIYQMIPKEFNDDKVTPEKIIELMDENQVEKAVLLQGNFFGFQNLYTHEAVLKYPNRFVGAASYDPFSRKKDQIRQHLFDQLNFKIVKFECSTGSGLMANHPTIALNGEVMDECYSYSNQMGHTFVIDIGKCGSESWQIENLREAIKRYPDMKFVVCHLLAANMQQEELMKDGLRRLNLPNVWFDLAAVHHNCGPDTYPYTNARYFLNQAKQIVGAQRLIYGSDIPSVLTKDSYRHLIDYIMEDSNFTLQEKERIFYQNAKQVYFE</sequence>
<keyword evidence="1" id="KW-0456">Lyase</keyword>
<keyword evidence="4" id="KW-1185">Reference proteome</keyword>
<dbReference type="RefSeq" id="WP_151143370.1">
    <property type="nucleotide sequence ID" value="NZ_WAGX01000004.1"/>
</dbReference>
<dbReference type="AlphaFoldDB" id="A0A7V7UCX3"/>
<reference evidence="3 4" key="2">
    <citation type="submission" date="2020-02" db="EMBL/GenBank/DDBJ databases">
        <title>Candidatus Galacturonibacter soehngenii shows hetero-acetogenic catabolism of galacturonic acid but lacks a canonical carbon monoxide dehydrogenase/acetyl-CoA synthase complex.</title>
        <authorList>
            <person name="Diender M."/>
            <person name="Stouten G.R."/>
            <person name="Petersen J.F."/>
            <person name="Nielsen P.H."/>
            <person name="Dueholm M.S."/>
            <person name="Pronk J.T."/>
            <person name="Van Loosdrecht M.C.M."/>
        </authorList>
    </citation>
    <scope>NUCLEOTIDE SEQUENCE [LARGE SCALE GENOMIC DNA]</scope>
    <source>
        <strain evidence="3">GalUA</strain>
    </source>
</reference>
<organism evidence="3 4">
    <name type="scientific">Candidatus Galacturonatibacter soehngenii</name>
    <dbReference type="NCBI Taxonomy" id="2307010"/>
    <lineage>
        <taxon>Bacteria</taxon>
        <taxon>Bacillati</taxon>
        <taxon>Bacillota</taxon>
        <taxon>Clostridia</taxon>
        <taxon>Lachnospirales</taxon>
        <taxon>Lachnospiraceae</taxon>
        <taxon>Candidatus Galacturonatibacter</taxon>
    </lineage>
</organism>
<dbReference type="PANTHER" id="PTHR21240:SF19">
    <property type="entry name" value="CATALYTIC_ HYDROLASE"/>
    <property type="match status" value="1"/>
</dbReference>
<dbReference type="Proteomes" id="UP000461768">
    <property type="component" value="Unassembled WGS sequence"/>
</dbReference>